<sequence>MSLTPNNPPTTKVQFLQNGTLHSISLPIACLPRDIESLQEYAQNSKFGTTNIMKSRGAYINNCLRSYGTEFEKIKGGVFDGLSKQETMCLREMGWKAEAQWSDEELSSWEMEYLFEASLPGGRPKFPLVSTRYAIPRSRRGILRLKDWPALEPSVHSAKCVLDCVCPITSKRPLHGYPTVEMVFYHEEFETDPYLEDVDAKLAISRAQSDLLLAKKSRTLRKKAR</sequence>
<dbReference type="Proteomes" id="UP000758155">
    <property type="component" value="Unassembled WGS sequence"/>
</dbReference>
<comment type="caution">
    <text evidence="1">The sequence shown here is derived from an EMBL/GenBank/DDBJ whole genome shotgun (WGS) entry which is preliminary data.</text>
</comment>
<keyword evidence="2" id="KW-1185">Reference proteome</keyword>
<organism evidence="1 2">
    <name type="scientific">Didymella heteroderae</name>
    <dbReference type="NCBI Taxonomy" id="1769908"/>
    <lineage>
        <taxon>Eukaryota</taxon>
        <taxon>Fungi</taxon>
        <taxon>Dikarya</taxon>
        <taxon>Ascomycota</taxon>
        <taxon>Pezizomycotina</taxon>
        <taxon>Dothideomycetes</taxon>
        <taxon>Pleosporomycetidae</taxon>
        <taxon>Pleosporales</taxon>
        <taxon>Pleosporineae</taxon>
        <taxon>Didymellaceae</taxon>
        <taxon>Didymella</taxon>
    </lineage>
</organism>
<gene>
    <name evidence="1" type="ORF">E8E12_004296</name>
</gene>
<evidence type="ECO:0000313" key="1">
    <source>
        <dbReference type="EMBL" id="KAF3037935.1"/>
    </source>
</evidence>
<reference evidence="1" key="1">
    <citation type="submission" date="2019-04" db="EMBL/GenBank/DDBJ databases">
        <title>Sequencing of skin fungus with MAO and IRED activity.</title>
        <authorList>
            <person name="Marsaioli A.J."/>
            <person name="Bonatto J.M.C."/>
            <person name="Reis Junior O."/>
        </authorList>
    </citation>
    <scope>NUCLEOTIDE SEQUENCE</scope>
    <source>
        <strain evidence="1">28M1</strain>
    </source>
</reference>
<dbReference type="EMBL" id="SWKV01000039">
    <property type="protein sequence ID" value="KAF3037935.1"/>
    <property type="molecule type" value="Genomic_DNA"/>
</dbReference>
<accession>A0A9P4WPU9</accession>
<protein>
    <submittedName>
        <fullName evidence="1">Uncharacterized protein</fullName>
    </submittedName>
</protein>
<dbReference type="OrthoDB" id="3798667at2759"/>
<evidence type="ECO:0000313" key="2">
    <source>
        <dbReference type="Proteomes" id="UP000758155"/>
    </source>
</evidence>
<proteinExistence type="predicted"/>
<name>A0A9P4WPU9_9PLEO</name>
<dbReference type="AlphaFoldDB" id="A0A9P4WPU9"/>